<keyword evidence="2 3" id="KW-0694">RNA-binding</keyword>
<protein>
    <recommendedName>
        <fullName evidence="3">SsrA-binding protein</fullName>
    </recommendedName>
    <alternativeName>
        <fullName evidence="3">Small protein B</fullName>
    </alternativeName>
</protein>
<dbReference type="PROSITE" id="PS01317">
    <property type="entry name" value="SSRP"/>
    <property type="match status" value="1"/>
</dbReference>
<comment type="subcellular location">
    <subcellularLocation>
        <location evidence="3">Cytoplasm</location>
    </subcellularLocation>
    <text evidence="3">The tmRNA-SmpB complex associates with stalled 70S ribosomes.</text>
</comment>
<evidence type="ECO:0000256" key="2">
    <source>
        <dbReference type="ARBA" id="ARBA00022884"/>
    </source>
</evidence>
<dbReference type="Pfam" id="PF01668">
    <property type="entry name" value="SmpB"/>
    <property type="match status" value="1"/>
</dbReference>
<proteinExistence type="inferred from homology"/>
<dbReference type="NCBIfam" id="NF003843">
    <property type="entry name" value="PRK05422.1"/>
    <property type="match status" value="1"/>
</dbReference>
<dbReference type="EMBL" id="QZKU01000105">
    <property type="protein sequence ID" value="RJP18156.1"/>
    <property type="molecule type" value="Genomic_DNA"/>
</dbReference>
<dbReference type="InterPro" id="IPR000037">
    <property type="entry name" value="SsrA-bd_prot"/>
</dbReference>
<keyword evidence="1 3" id="KW-0963">Cytoplasm</keyword>
<dbReference type="CDD" id="cd09294">
    <property type="entry name" value="SmpB"/>
    <property type="match status" value="1"/>
</dbReference>
<dbReference type="GO" id="GO:0070929">
    <property type="term" value="P:trans-translation"/>
    <property type="evidence" value="ECO:0007669"/>
    <property type="project" value="UniProtKB-UniRule"/>
</dbReference>
<dbReference type="AlphaFoldDB" id="A0A3A4NIQ3"/>
<organism evidence="5 6">
    <name type="scientific">Abyssobacteria bacterium (strain SURF_5)</name>
    <dbReference type="NCBI Taxonomy" id="2093360"/>
    <lineage>
        <taxon>Bacteria</taxon>
        <taxon>Pseudomonadati</taxon>
        <taxon>Candidatus Hydrogenedentota</taxon>
        <taxon>Candidatus Abyssobacteria</taxon>
    </lineage>
</organism>
<dbReference type="NCBIfam" id="TIGR00086">
    <property type="entry name" value="smpB"/>
    <property type="match status" value="1"/>
</dbReference>
<dbReference type="GO" id="GO:0005829">
    <property type="term" value="C:cytosol"/>
    <property type="evidence" value="ECO:0007669"/>
    <property type="project" value="TreeGrafter"/>
</dbReference>
<accession>A0A3A4NIQ3</accession>
<gene>
    <name evidence="3 5" type="primary">smpB</name>
    <name evidence="5" type="ORF">C4520_15010</name>
</gene>
<dbReference type="InterPro" id="IPR020081">
    <property type="entry name" value="SsrA-bd_prot_CS"/>
</dbReference>
<feature type="region of interest" description="Disordered" evidence="4">
    <location>
        <begin position="129"/>
        <end position="150"/>
    </location>
</feature>
<dbReference type="Gene3D" id="2.40.280.10">
    <property type="match status" value="1"/>
</dbReference>
<comment type="function">
    <text evidence="3">Required for rescue of stalled ribosomes mediated by trans-translation. Binds to transfer-messenger RNA (tmRNA), required for stable association of tmRNA with ribosomes. tmRNA and SmpB together mimic tRNA shape, replacing the anticodon stem-loop with SmpB. tmRNA is encoded by the ssrA gene; the 2 termini fold to resemble tRNA(Ala) and it encodes a 'tag peptide', a short internal open reading frame. During trans-translation Ala-aminoacylated tmRNA acts like a tRNA, entering the A-site of stalled ribosomes, displacing the stalled mRNA. The ribosome then switches to translate the ORF on the tmRNA; the nascent peptide is terminated with the 'tag peptide' encoded by the tmRNA and targeted for degradation. The ribosome is freed to recommence translation, which seems to be the essential function of trans-translation.</text>
</comment>
<dbReference type="InterPro" id="IPR023620">
    <property type="entry name" value="SmpB"/>
</dbReference>
<evidence type="ECO:0000256" key="4">
    <source>
        <dbReference type="SAM" id="MobiDB-lite"/>
    </source>
</evidence>
<comment type="similarity">
    <text evidence="3">Belongs to the SmpB family.</text>
</comment>
<dbReference type="PANTHER" id="PTHR30308:SF2">
    <property type="entry name" value="SSRA-BINDING PROTEIN"/>
    <property type="match status" value="1"/>
</dbReference>
<evidence type="ECO:0000313" key="5">
    <source>
        <dbReference type="EMBL" id="RJP18156.1"/>
    </source>
</evidence>
<dbReference type="GO" id="GO:0003723">
    <property type="term" value="F:RNA binding"/>
    <property type="evidence" value="ECO:0007669"/>
    <property type="project" value="UniProtKB-UniRule"/>
</dbReference>
<comment type="caution">
    <text evidence="5">The sequence shown here is derived from an EMBL/GenBank/DDBJ whole genome shotgun (WGS) entry which is preliminary data.</text>
</comment>
<dbReference type="PANTHER" id="PTHR30308">
    <property type="entry name" value="TMRNA-BINDING COMPONENT OF TRANS-TRANSLATION TAGGING COMPLEX"/>
    <property type="match status" value="1"/>
</dbReference>
<dbReference type="HAMAP" id="MF_00023">
    <property type="entry name" value="SmpB"/>
    <property type="match status" value="1"/>
</dbReference>
<dbReference type="SUPFAM" id="SSF74982">
    <property type="entry name" value="Small protein B (SmpB)"/>
    <property type="match status" value="1"/>
</dbReference>
<sequence length="150" mass="17469">MSEKIVTINRKARSDYEILESLEAGMSLKGTEVKSLREGRMNLKDSFAKVQEGEVFLVNAHISPYSHGNIQNHDPLRERKLLLHKAEIKRLTGKTEEKGLTLIPLKVYFLRGKAKVELGLARGRKQYDKREQIKRRDTEREIRRELKSKQ</sequence>
<dbReference type="GO" id="GO:0070930">
    <property type="term" value="P:trans-translation-dependent protein tagging"/>
    <property type="evidence" value="ECO:0007669"/>
    <property type="project" value="TreeGrafter"/>
</dbReference>
<evidence type="ECO:0000256" key="1">
    <source>
        <dbReference type="ARBA" id="ARBA00022490"/>
    </source>
</evidence>
<evidence type="ECO:0000256" key="3">
    <source>
        <dbReference type="HAMAP-Rule" id="MF_00023"/>
    </source>
</evidence>
<evidence type="ECO:0000313" key="6">
    <source>
        <dbReference type="Proteomes" id="UP000265882"/>
    </source>
</evidence>
<reference evidence="5 6" key="1">
    <citation type="journal article" date="2017" name="ISME J.">
        <title>Energy and carbon metabolisms in a deep terrestrial subsurface fluid microbial community.</title>
        <authorList>
            <person name="Momper L."/>
            <person name="Jungbluth S.P."/>
            <person name="Lee M.D."/>
            <person name="Amend J.P."/>
        </authorList>
    </citation>
    <scope>NUCLEOTIDE SEQUENCE [LARGE SCALE GENOMIC DNA]</scope>
    <source>
        <strain evidence="5">SURF_5</strain>
    </source>
</reference>
<name>A0A3A4NIQ3_ABYX5</name>
<dbReference type="Proteomes" id="UP000265882">
    <property type="component" value="Unassembled WGS sequence"/>
</dbReference>